<protein>
    <recommendedName>
        <fullName evidence="11">J domain-containing protein</fullName>
    </recommendedName>
</protein>
<dbReference type="EMBL" id="JAVRJZ010000012">
    <property type="protein sequence ID" value="KAK2715578.1"/>
    <property type="molecule type" value="Genomic_DNA"/>
</dbReference>
<dbReference type="Proteomes" id="UP001187531">
    <property type="component" value="Unassembled WGS sequence"/>
</dbReference>
<evidence type="ECO:0000256" key="2">
    <source>
        <dbReference type="ARBA" id="ARBA00022448"/>
    </source>
</evidence>
<feature type="compositionally biased region" description="Acidic residues" evidence="9">
    <location>
        <begin position="583"/>
        <end position="603"/>
    </location>
</feature>
<dbReference type="SUPFAM" id="SSF81296">
    <property type="entry name" value="E set domains"/>
    <property type="match status" value="1"/>
</dbReference>
<evidence type="ECO:0000256" key="9">
    <source>
        <dbReference type="SAM" id="MobiDB-lite"/>
    </source>
</evidence>
<feature type="transmembrane region" description="Helical" evidence="10">
    <location>
        <begin position="73"/>
        <end position="91"/>
    </location>
</feature>
<feature type="compositionally biased region" description="Basic and acidic residues" evidence="9">
    <location>
        <begin position="604"/>
        <end position="614"/>
    </location>
</feature>
<keyword evidence="2" id="KW-0813">Transport</keyword>
<dbReference type="PANTHER" id="PTHR24075:SF0">
    <property type="entry name" value="TRANSLOCATION PROTEIN SEC63 HOMOLOG"/>
    <property type="match status" value="1"/>
</dbReference>
<dbReference type="SMART" id="SM00973">
    <property type="entry name" value="Sec63"/>
    <property type="match status" value="1"/>
</dbReference>
<dbReference type="AlphaFoldDB" id="A0AA88HUY3"/>
<evidence type="ECO:0000259" key="11">
    <source>
        <dbReference type="PROSITE" id="PS50076"/>
    </source>
</evidence>
<feature type="region of interest" description="Disordered" evidence="9">
    <location>
        <begin position="726"/>
        <end position="770"/>
    </location>
</feature>
<dbReference type="InterPro" id="IPR036869">
    <property type="entry name" value="J_dom_sf"/>
</dbReference>
<evidence type="ECO:0000256" key="8">
    <source>
        <dbReference type="ARBA" id="ARBA00023186"/>
    </source>
</evidence>
<evidence type="ECO:0000256" key="5">
    <source>
        <dbReference type="ARBA" id="ARBA00022927"/>
    </source>
</evidence>
<reference evidence="12" key="1">
    <citation type="submission" date="2023-07" db="EMBL/GenBank/DDBJ databases">
        <title>Chromosome-level genome assembly of Artemia franciscana.</title>
        <authorList>
            <person name="Jo E."/>
        </authorList>
    </citation>
    <scope>NUCLEOTIDE SEQUENCE</scope>
    <source>
        <tissue evidence="12">Whole body</tissue>
    </source>
</reference>
<dbReference type="InterPro" id="IPR035892">
    <property type="entry name" value="C2_domain_sf"/>
</dbReference>
<evidence type="ECO:0000256" key="1">
    <source>
        <dbReference type="ARBA" id="ARBA00004477"/>
    </source>
</evidence>
<dbReference type="Gene3D" id="1.10.287.110">
    <property type="entry name" value="DnaJ domain"/>
    <property type="match status" value="1"/>
</dbReference>
<sequence>MAQKFQYDESGSTFYYFLLSFLALVLIPLTYFFWPRKKQEDPEKKIKECSCDRCRIKDGLLEKQKPLKNFRQYVIQSILICGWLLLVFVAYKAQQFDYEYANFDPYDILGIDIGASNAEIKKAYKKKALVYHPDKETGDEMLFMKLTKAYDALTDETAKRNWEQYGNPDGPSAISFGIALPSWIVEKENSMLVLLVYVLIFMIVLPVTVGIWWSRSIKYSGEKVLLDTSQMYYYFFHKTPNMILKRVIMVLGASAEFHVKHNSEIQERPSDNQEIPMLFKVLPQLNEKNKERPLCFSYSVKARALIHAHLSRLPLNPHTLEKDRIAVVRKCPTLIQEMGVCISQLMMLAHAGRISKMPNLCSLENAMKLCPMIVQALWDYKSPLLQLPHVEEDMLKHFNSKKYHVKTLEQLARLGEDDRRMCFRSLTEDQYRNVCKVLANMPLLDVQTKVEVVDDEETNVITAGAIVTVTVSLSRKSFSSLLNVGGESTITSVLLNEPKIKEEEVKEEKEEEEKKKTPVWKPKNKSKKGGAGKKASKKPSQHNNIVKAPVEQAPEEKKEDKKENTTPKKRAQAKKQTKKNESDSEDSEIEDDERDSDSEDSISQDEKSENKRGDEDDEDWDRFQNPLNKRQKALEGKSRISHSVHCPYFPEDKQEYWWVYLTDRKTQTMLTAPFYVTNLVDKEEIPMRFTAPLAPGIYTFTLCVRSDSYLGFDQFKDIKMDVKRAPELPKDHPQWDISSDEDEKKEASAVESEYATDEDDDAVIEDEEED</sequence>
<comment type="subcellular location">
    <subcellularLocation>
        <location evidence="1">Endoplasmic reticulum membrane</location>
        <topology evidence="1">Multi-pass membrane protein</topology>
    </subcellularLocation>
</comment>
<feature type="compositionally biased region" description="Basic and acidic residues" evidence="9">
    <location>
        <begin position="554"/>
        <end position="566"/>
    </location>
</feature>
<evidence type="ECO:0000256" key="4">
    <source>
        <dbReference type="ARBA" id="ARBA00022824"/>
    </source>
</evidence>
<evidence type="ECO:0000256" key="6">
    <source>
        <dbReference type="ARBA" id="ARBA00022989"/>
    </source>
</evidence>
<dbReference type="GO" id="GO:0006620">
    <property type="term" value="P:post-translational protein targeting to endoplasmic reticulum membrane"/>
    <property type="evidence" value="ECO:0007669"/>
    <property type="project" value="TreeGrafter"/>
</dbReference>
<evidence type="ECO:0000256" key="10">
    <source>
        <dbReference type="SAM" id="Phobius"/>
    </source>
</evidence>
<organism evidence="12 13">
    <name type="scientific">Artemia franciscana</name>
    <name type="common">Brine shrimp</name>
    <name type="synonym">Artemia sanfranciscana</name>
    <dbReference type="NCBI Taxonomy" id="6661"/>
    <lineage>
        <taxon>Eukaryota</taxon>
        <taxon>Metazoa</taxon>
        <taxon>Ecdysozoa</taxon>
        <taxon>Arthropoda</taxon>
        <taxon>Crustacea</taxon>
        <taxon>Branchiopoda</taxon>
        <taxon>Anostraca</taxon>
        <taxon>Artemiidae</taxon>
        <taxon>Artemia</taxon>
    </lineage>
</organism>
<feature type="compositionally biased region" description="Basic and acidic residues" evidence="9">
    <location>
        <begin position="502"/>
        <end position="516"/>
    </location>
</feature>
<feature type="domain" description="J" evidence="11">
    <location>
        <begin position="104"/>
        <end position="166"/>
    </location>
</feature>
<feature type="transmembrane region" description="Helical" evidence="10">
    <location>
        <begin position="14"/>
        <end position="34"/>
    </location>
</feature>
<dbReference type="Pfam" id="PF00226">
    <property type="entry name" value="DnaJ"/>
    <property type="match status" value="1"/>
</dbReference>
<keyword evidence="7 10" id="KW-0472">Membrane</keyword>
<comment type="caution">
    <text evidence="12">The sequence shown here is derived from an EMBL/GenBank/DDBJ whole genome shotgun (WGS) entry which is preliminary data.</text>
</comment>
<dbReference type="PRINTS" id="PR00625">
    <property type="entry name" value="JDOMAIN"/>
</dbReference>
<feature type="region of interest" description="Disordered" evidence="9">
    <location>
        <begin position="502"/>
        <end position="625"/>
    </location>
</feature>
<dbReference type="InterPro" id="IPR004179">
    <property type="entry name" value="Sec63-dom"/>
</dbReference>
<dbReference type="GO" id="GO:0008320">
    <property type="term" value="F:protein transmembrane transporter activity"/>
    <property type="evidence" value="ECO:0007669"/>
    <property type="project" value="TreeGrafter"/>
</dbReference>
<dbReference type="PROSITE" id="PS50076">
    <property type="entry name" value="DNAJ_2"/>
    <property type="match status" value="1"/>
</dbReference>
<dbReference type="FunFam" id="1.10.3380.10:FF:000011">
    <property type="entry name" value="Translocation protein SEC63"/>
    <property type="match status" value="1"/>
</dbReference>
<evidence type="ECO:0000313" key="12">
    <source>
        <dbReference type="EMBL" id="KAK2715578.1"/>
    </source>
</evidence>
<keyword evidence="4" id="KW-0256">Endoplasmic reticulum</keyword>
<dbReference type="SUPFAM" id="SSF158702">
    <property type="entry name" value="Sec63 N-terminal domain-like"/>
    <property type="match status" value="1"/>
</dbReference>
<keyword evidence="3 10" id="KW-0812">Transmembrane</keyword>
<dbReference type="FunFam" id="1.10.287.110:FF:000063">
    <property type="entry name" value="Translocation protein SEC63"/>
    <property type="match status" value="1"/>
</dbReference>
<dbReference type="SMART" id="SM00271">
    <property type="entry name" value="DnaJ"/>
    <property type="match status" value="1"/>
</dbReference>
<evidence type="ECO:0000256" key="7">
    <source>
        <dbReference type="ARBA" id="ARBA00023136"/>
    </source>
</evidence>
<gene>
    <name evidence="12" type="ORF">QYM36_010230</name>
</gene>
<dbReference type="Gene3D" id="1.10.150.20">
    <property type="entry name" value="5' to 3' exonuclease, C-terminal subdomain"/>
    <property type="match status" value="1"/>
</dbReference>
<feature type="compositionally biased region" description="Basic residues" evidence="9">
    <location>
        <begin position="567"/>
        <end position="577"/>
    </location>
</feature>
<feature type="transmembrane region" description="Helical" evidence="10">
    <location>
        <begin position="191"/>
        <end position="213"/>
    </location>
</feature>
<dbReference type="SUPFAM" id="SSF46565">
    <property type="entry name" value="Chaperone J-domain"/>
    <property type="match status" value="1"/>
</dbReference>
<evidence type="ECO:0000256" key="3">
    <source>
        <dbReference type="ARBA" id="ARBA00022692"/>
    </source>
</evidence>
<name>A0AA88HUY3_ARTSF</name>
<dbReference type="InterPro" id="IPR014756">
    <property type="entry name" value="Ig_E-set"/>
</dbReference>
<dbReference type="Gene3D" id="2.60.40.150">
    <property type="entry name" value="C2 domain"/>
    <property type="match status" value="1"/>
</dbReference>
<feature type="compositionally biased region" description="Basic residues" evidence="9">
    <location>
        <begin position="522"/>
        <end position="540"/>
    </location>
</feature>
<dbReference type="Gene3D" id="1.10.3380.10">
    <property type="entry name" value="Sec63 N-terminal domain-like domain"/>
    <property type="match status" value="1"/>
</dbReference>
<dbReference type="GO" id="GO:0006614">
    <property type="term" value="P:SRP-dependent cotranslational protein targeting to membrane"/>
    <property type="evidence" value="ECO:0007669"/>
    <property type="project" value="TreeGrafter"/>
</dbReference>
<evidence type="ECO:0000313" key="13">
    <source>
        <dbReference type="Proteomes" id="UP001187531"/>
    </source>
</evidence>
<feature type="compositionally biased region" description="Acidic residues" evidence="9">
    <location>
        <begin position="754"/>
        <end position="770"/>
    </location>
</feature>
<proteinExistence type="predicted"/>
<dbReference type="InterPro" id="IPR001623">
    <property type="entry name" value="DnaJ_domain"/>
</dbReference>
<keyword evidence="8" id="KW-0143">Chaperone</keyword>
<dbReference type="GO" id="GO:0031207">
    <property type="term" value="C:Sec62/Sec63 complex"/>
    <property type="evidence" value="ECO:0007669"/>
    <property type="project" value="TreeGrafter"/>
</dbReference>
<keyword evidence="6 10" id="KW-1133">Transmembrane helix</keyword>
<dbReference type="CDD" id="cd06257">
    <property type="entry name" value="DnaJ"/>
    <property type="match status" value="1"/>
</dbReference>
<dbReference type="PANTHER" id="PTHR24075">
    <property type="entry name" value="SEC63 DOMAIN-CONTAINING"/>
    <property type="match status" value="1"/>
</dbReference>
<dbReference type="Pfam" id="PF02889">
    <property type="entry name" value="Sec63"/>
    <property type="match status" value="2"/>
</dbReference>
<accession>A0AA88HUY3</accession>
<keyword evidence="13" id="KW-1185">Reference proteome</keyword>
<keyword evidence="5" id="KW-0653">Protein transport</keyword>
<dbReference type="GO" id="GO:0003723">
    <property type="term" value="F:RNA binding"/>
    <property type="evidence" value="ECO:0007669"/>
    <property type="project" value="TreeGrafter"/>
</dbReference>